<evidence type="ECO:0000256" key="2">
    <source>
        <dbReference type="ARBA" id="ARBA00022722"/>
    </source>
</evidence>
<keyword evidence="8" id="KW-0966">Cell projection</keyword>
<evidence type="ECO:0000256" key="1">
    <source>
        <dbReference type="ARBA" id="ARBA00001968"/>
    </source>
</evidence>
<dbReference type="Pfam" id="PF03755">
    <property type="entry name" value="YicC-like_N"/>
    <property type="match status" value="1"/>
</dbReference>
<dbReference type="EMBL" id="LRQT01000020">
    <property type="protein sequence ID" value="KXA64719.1"/>
    <property type="molecule type" value="Genomic_DNA"/>
</dbReference>
<evidence type="ECO:0000256" key="5">
    <source>
        <dbReference type="ARBA" id="ARBA00035648"/>
    </source>
</evidence>
<dbReference type="RefSeq" id="WP_060807478.1">
    <property type="nucleotide sequence ID" value="NZ_KQ958067.1"/>
</dbReference>
<dbReference type="GO" id="GO:0016787">
    <property type="term" value="F:hydrolase activity"/>
    <property type="evidence" value="ECO:0007669"/>
    <property type="project" value="UniProtKB-KW"/>
</dbReference>
<evidence type="ECO:0000256" key="3">
    <source>
        <dbReference type="ARBA" id="ARBA00022759"/>
    </source>
</evidence>
<keyword evidence="2" id="KW-0540">Nuclease</keyword>
<dbReference type="PANTHER" id="PTHR30636">
    <property type="entry name" value="UPF0701 PROTEIN YICC"/>
    <property type="match status" value="1"/>
</dbReference>
<dbReference type="InterPro" id="IPR005229">
    <property type="entry name" value="YicC/YloC-like"/>
</dbReference>
<proteinExistence type="inferred from homology"/>
<keyword evidence="8" id="KW-0969">Cilium</keyword>
<dbReference type="Proteomes" id="UP000070226">
    <property type="component" value="Unassembled WGS sequence"/>
</dbReference>
<name>A0A133S594_9FIRM</name>
<keyword evidence="8" id="KW-0282">Flagellum</keyword>
<comment type="cofactor">
    <cofactor evidence="1">
        <name>a divalent metal cation</name>
        <dbReference type="ChEBI" id="CHEBI:60240"/>
    </cofactor>
</comment>
<dbReference type="PATRIC" id="fig|39777.7.peg.830"/>
<sequence length="293" mass="33467">MNSMTGFGRATQIVDGLQCIIEIKSVNSRFLDLNIRSPKQVNSVEHSIRKCIQKNIHRGKVDVFVTLQDVADREKQFIINSSLKHQIQDLLVSEGFYREPQEVPLSAVMAISNDWVQIQDSEVTEDVLQSLVTDTTTNALNALVSMRQSEGIHIQQDLLHRLSQMTNIIEDINSHKADAVIAYKENLRTKIMDYVEGLDITANEDRLLQEVAIMADKTDITEEIVRFRSHVVQLTNTLKMDEPIGRKLDFIIQEMNREVNTIGSKAMDITLTDHVVQLKCELEKIREQVQNIE</sequence>
<feature type="domain" description="Endoribonuclease YicC-like N-terminal" evidence="6">
    <location>
        <begin position="1"/>
        <end position="155"/>
    </location>
</feature>
<accession>A0A133S594</accession>
<evidence type="ECO:0000259" key="7">
    <source>
        <dbReference type="Pfam" id="PF08340"/>
    </source>
</evidence>
<dbReference type="Pfam" id="PF08340">
    <property type="entry name" value="YicC-like_C"/>
    <property type="match status" value="1"/>
</dbReference>
<reference evidence="8 9" key="1">
    <citation type="submission" date="2016-01" db="EMBL/GenBank/DDBJ databases">
        <authorList>
            <person name="Oliw E.H."/>
        </authorList>
    </citation>
    <scope>NUCLEOTIDE SEQUENCE [LARGE SCALE GENOMIC DNA]</scope>
    <source>
        <strain evidence="8 9">CMW7756B</strain>
    </source>
</reference>
<dbReference type="STRING" id="39777.B7L28_04070"/>
<keyword evidence="4" id="KW-0378">Hydrolase</keyword>
<dbReference type="GO" id="GO:0004521">
    <property type="term" value="F:RNA endonuclease activity"/>
    <property type="evidence" value="ECO:0007669"/>
    <property type="project" value="InterPro"/>
</dbReference>
<organism evidence="8">
    <name type="scientific">Veillonella atypica</name>
    <dbReference type="NCBI Taxonomy" id="39777"/>
    <lineage>
        <taxon>Bacteria</taxon>
        <taxon>Bacillati</taxon>
        <taxon>Bacillota</taxon>
        <taxon>Negativicutes</taxon>
        <taxon>Veillonellales</taxon>
        <taxon>Veillonellaceae</taxon>
        <taxon>Veillonella</taxon>
    </lineage>
</organism>
<dbReference type="NCBIfam" id="TIGR00255">
    <property type="entry name" value="YicC/YloC family endoribonuclease"/>
    <property type="match status" value="1"/>
</dbReference>
<dbReference type="InterPro" id="IPR013527">
    <property type="entry name" value="YicC-like_N"/>
</dbReference>
<protein>
    <submittedName>
        <fullName evidence="8">Putative flagellar protein FliS</fullName>
    </submittedName>
</protein>
<keyword evidence="3" id="KW-0255">Endonuclease</keyword>
<dbReference type="AlphaFoldDB" id="A0A133S594"/>
<evidence type="ECO:0000313" key="8">
    <source>
        <dbReference type="EMBL" id="KXA64719.1"/>
    </source>
</evidence>
<dbReference type="PANTHER" id="PTHR30636:SF3">
    <property type="entry name" value="UPF0701 PROTEIN YICC"/>
    <property type="match status" value="1"/>
</dbReference>
<evidence type="ECO:0000256" key="4">
    <source>
        <dbReference type="ARBA" id="ARBA00022801"/>
    </source>
</evidence>
<evidence type="ECO:0000313" key="9">
    <source>
        <dbReference type="Proteomes" id="UP000070226"/>
    </source>
</evidence>
<dbReference type="InterPro" id="IPR013551">
    <property type="entry name" value="YicC-like_C"/>
</dbReference>
<evidence type="ECO:0000259" key="6">
    <source>
        <dbReference type="Pfam" id="PF03755"/>
    </source>
</evidence>
<comment type="caution">
    <text evidence="8">The sequence shown here is derived from an EMBL/GenBank/DDBJ whole genome shotgun (WGS) entry which is preliminary data.</text>
</comment>
<comment type="similarity">
    <text evidence="5">Belongs to the YicC/YloC family.</text>
</comment>
<feature type="domain" description="Endoribonuclease YicC-like C-terminal" evidence="7">
    <location>
        <begin position="173"/>
        <end position="293"/>
    </location>
</feature>
<gene>
    <name evidence="8" type="ORF">HMPREF3233_00844</name>
</gene>